<keyword evidence="1" id="KW-0812">Transmembrane</keyword>
<dbReference type="RefSeq" id="WP_216943413.1">
    <property type="nucleotide sequence ID" value="NZ_JAHQCR010000091.1"/>
</dbReference>
<protein>
    <recommendedName>
        <fullName evidence="4">Secreted protein</fullName>
    </recommendedName>
</protein>
<sequence length="92" mass="10328">CVFCPLTLQLRTFLTFFLCVLSADLSSADISHLLLVSFVRCTFFCGHFIPSSCVFCPLRLFLRTFHTCFLFVLSAAPSSADISSFLLVCFVR</sequence>
<evidence type="ECO:0008006" key="4">
    <source>
        <dbReference type="Google" id="ProtNLM"/>
    </source>
</evidence>
<comment type="caution">
    <text evidence="2">The sequence shown here is derived from an EMBL/GenBank/DDBJ whole genome shotgun (WGS) entry which is preliminary data.</text>
</comment>
<dbReference type="Proteomes" id="UP000790580">
    <property type="component" value="Unassembled WGS sequence"/>
</dbReference>
<accession>A0ABS6K0L0</accession>
<feature type="non-terminal residue" evidence="2">
    <location>
        <position position="1"/>
    </location>
</feature>
<dbReference type="EMBL" id="JAHQCR010000091">
    <property type="protein sequence ID" value="MBU9724384.1"/>
    <property type="molecule type" value="Genomic_DNA"/>
</dbReference>
<organism evidence="2 3">
    <name type="scientific">Evansella alkalicola</name>
    <dbReference type="NCBI Taxonomy" id="745819"/>
    <lineage>
        <taxon>Bacteria</taxon>
        <taxon>Bacillati</taxon>
        <taxon>Bacillota</taxon>
        <taxon>Bacilli</taxon>
        <taxon>Bacillales</taxon>
        <taxon>Bacillaceae</taxon>
        <taxon>Evansella</taxon>
    </lineage>
</organism>
<name>A0ABS6K0L0_9BACI</name>
<feature type="transmembrane region" description="Helical" evidence="1">
    <location>
        <begin position="69"/>
        <end position="91"/>
    </location>
</feature>
<evidence type="ECO:0000313" key="2">
    <source>
        <dbReference type="EMBL" id="MBU9724384.1"/>
    </source>
</evidence>
<reference evidence="2 3" key="1">
    <citation type="submission" date="2021-06" db="EMBL/GenBank/DDBJ databases">
        <title>Bacillus sp. RD4P76, an endophyte from a halophyte.</title>
        <authorList>
            <person name="Sun J.-Q."/>
        </authorList>
    </citation>
    <scope>NUCLEOTIDE SEQUENCE [LARGE SCALE GENOMIC DNA]</scope>
    <source>
        <strain evidence="2 3">JCM 17098</strain>
    </source>
</reference>
<gene>
    <name evidence="2" type="ORF">KS407_23435</name>
</gene>
<evidence type="ECO:0000313" key="3">
    <source>
        <dbReference type="Proteomes" id="UP000790580"/>
    </source>
</evidence>
<keyword evidence="1" id="KW-0472">Membrane</keyword>
<proteinExistence type="predicted"/>
<keyword evidence="3" id="KW-1185">Reference proteome</keyword>
<evidence type="ECO:0000256" key="1">
    <source>
        <dbReference type="SAM" id="Phobius"/>
    </source>
</evidence>
<keyword evidence="1" id="KW-1133">Transmembrane helix</keyword>